<evidence type="ECO:0000256" key="8">
    <source>
        <dbReference type="SAM" id="MobiDB-lite"/>
    </source>
</evidence>
<keyword evidence="7 9" id="KW-0472">Membrane</keyword>
<protein>
    <submittedName>
        <fullName evidence="10">Siderophore iron transporter ARN1</fullName>
    </submittedName>
</protein>
<dbReference type="GO" id="GO:0015343">
    <property type="term" value="F:siderophore-iron transmembrane transporter activity"/>
    <property type="evidence" value="ECO:0007669"/>
    <property type="project" value="TreeGrafter"/>
</dbReference>
<dbReference type="OMA" id="WDSTERN"/>
<dbReference type="STRING" id="36022.A0A1V2L1W9"/>
<keyword evidence="3" id="KW-0813">Transport</keyword>
<dbReference type="InterPro" id="IPR011701">
    <property type="entry name" value="MFS"/>
</dbReference>
<feature type="transmembrane region" description="Helical" evidence="9">
    <location>
        <begin position="99"/>
        <end position="122"/>
    </location>
</feature>
<feature type="transmembrane region" description="Helical" evidence="9">
    <location>
        <begin position="273"/>
        <end position="299"/>
    </location>
</feature>
<gene>
    <name evidence="10" type="ORF">BON22_4938</name>
</gene>
<dbReference type="PANTHER" id="PTHR23501:SF92">
    <property type="entry name" value="GLUTATHIONE EXCHANGER 1-RELATED"/>
    <property type="match status" value="1"/>
</dbReference>
<dbReference type="FunFam" id="1.20.1250.20:FF:000197">
    <property type="entry name" value="Siderophore iron transporter 1"/>
    <property type="match status" value="1"/>
</dbReference>
<evidence type="ECO:0000256" key="5">
    <source>
        <dbReference type="ARBA" id="ARBA00022989"/>
    </source>
</evidence>
<keyword evidence="5 9" id="KW-1133">Transmembrane helix</keyword>
<feature type="transmembrane region" description="Helical" evidence="9">
    <location>
        <begin position="129"/>
        <end position="146"/>
    </location>
</feature>
<feature type="transmembrane region" description="Helical" evidence="9">
    <location>
        <begin position="349"/>
        <end position="377"/>
    </location>
</feature>
<dbReference type="Pfam" id="PF07690">
    <property type="entry name" value="MFS_1"/>
    <property type="match status" value="1"/>
</dbReference>
<comment type="similarity">
    <text evidence="2">Belongs to the major facilitator superfamily.</text>
</comment>
<reference evidence="11" key="1">
    <citation type="journal article" date="2017" name="Genome Announc.">
        <title>Genome sequences of Cyberlindnera fabianii 65, Pichia kudriavzevii 129, and Saccharomyces cerevisiae 131 isolated from fermented masau fruits in Zimbabwe.</title>
        <authorList>
            <person name="van Rijswijck I.M.H."/>
            <person name="Derks M.F.L."/>
            <person name="Abee T."/>
            <person name="de Ridder D."/>
            <person name="Smid E.J."/>
        </authorList>
    </citation>
    <scope>NUCLEOTIDE SEQUENCE [LARGE SCALE GENOMIC DNA]</scope>
    <source>
        <strain evidence="11">65</strain>
    </source>
</reference>
<name>A0A1V2L1W9_CYBFA</name>
<keyword evidence="4 9" id="KW-0812">Transmembrane</keyword>
<accession>A0A1V2L1W9</accession>
<dbReference type="VEuPathDB" id="FungiDB:BON22_4938"/>
<feature type="transmembrane region" description="Helical" evidence="9">
    <location>
        <begin position="415"/>
        <end position="433"/>
    </location>
</feature>
<keyword evidence="6" id="KW-0406">Ion transport</keyword>
<dbReference type="Proteomes" id="UP000189513">
    <property type="component" value="Unassembled WGS sequence"/>
</dbReference>
<feature type="transmembrane region" description="Helical" evidence="9">
    <location>
        <begin position="56"/>
        <end position="79"/>
    </location>
</feature>
<dbReference type="Gene3D" id="1.20.1250.20">
    <property type="entry name" value="MFS general substrate transporter like domains"/>
    <property type="match status" value="2"/>
</dbReference>
<feature type="compositionally biased region" description="Basic and acidic residues" evidence="8">
    <location>
        <begin position="1"/>
        <end position="12"/>
    </location>
</feature>
<evidence type="ECO:0000256" key="7">
    <source>
        <dbReference type="ARBA" id="ARBA00023136"/>
    </source>
</evidence>
<comment type="subcellular location">
    <subcellularLocation>
        <location evidence="1">Endomembrane system</location>
        <topology evidence="1">Multi-pass membrane protein</topology>
    </subcellularLocation>
</comment>
<evidence type="ECO:0000256" key="2">
    <source>
        <dbReference type="ARBA" id="ARBA00008335"/>
    </source>
</evidence>
<evidence type="ECO:0000256" key="6">
    <source>
        <dbReference type="ARBA" id="ARBA00023065"/>
    </source>
</evidence>
<dbReference type="PANTHER" id="PTHR23501">
    <property type="entry name" value="MAJOR FACILITATOR SUPERFAMILY"/>
    <property type="match status" value="1"/>
</dbReference>
<feature type="transmembrane region" description="Helical" evidence="9">
    <location>
        <begin position="389"/>
        <end position="408"/>
    </location>
</feature>
<sequence length="626" mass="69672">MSSLKDNNREDASSVSSRAGEKAQPPVSVLPEGQDKDYFDNTQIVLKKAEIEAEQYMGSGLHTAFLLISLFIIGYGYGLDSSVRSIYTTLAAASYNQHSLISTIGVINGVIAAASQIVFARLSDVFGRLWLLIISIVFYAMGTVIQSQAYDIQRYCAGAVFYNMGFIAMVVILLLISSDVSSLRWRMLYQLVPSLPFIINTWISGNVTDSIGYTNWQWGIGMWAFIFPLTSLPLIACLFHMKYLARKDPRYQELRQQQTYFQKHGIIKTIIELLWRVDVLGVFTMVVCLGCLLVPLTLAAGVTDKWRSGKIIGPLVLGFVLIPVFVIIETKVAKHPMAPKGLLKDRGTWSALILAFFINFIFYVAFDYLYAILIVAVNQTTKSATRISSLYSFADVLMAPFVAIVVAWVRRVKPFIVTGMVIWFISMGLMYHYRGGEDSKAGIIGGLVLWGCGTSLFSYPIYISLQGSTTHEHLATVTALVIVVYRVGQAVGNSVSGAIWTQLLPARLTKDLGNATMATSVYGDPYTFAASYPWNTTERQAVVSSYRYIQRYEILTALCFCVMIVVFSLLLRDPKLTDDIAYEQKEMTDGGDVRKTNDAIYDMTIGRFFGEKRVKAKQTEGDVSDA</sequence>
<dbReference type="EMBL" id="MPUK01000012">
    <property type="protein sequence ID" value="ONH65246.1"/>
    <property type="molecule type" value="Genomic_DNA"/>
</dbReference>
<feature type="transmembrane region" description="Helical" evidence="9">
    <location>
        <begin position="152"/>
        <end position="176"/>
    </location>
</feature>
<dbReference type="GO" id="GO:0005768">
    <property type="term" value="C:endosome"/>
    <property type="evidence" value="ECO:0007669"/>
    <property type="project" value="TreeGrafter"/>
</dbReference>
<comment type="caution">
    <text evidence="10">The sequence shown here is derived from an EMBL/GenBank/DDBJ whole genome shotgun (WGS) entry which is preliminary data.</text>
</comment>
<evidence type="ECO:0000256" key="9">
    <source>
        <dbReference type="SAM" id="Phobius"/>
    </source>
</evidence>
<keyword evidence="11" id="KW-1185">Reference proteome</keyword>
<evidence type="ECO:0000313" key="11">
    <source>
        <dbReference type="Proteomes" id="UP000189513"/>
    </source>
</evidence>
<proteinExistence type="inferred from homology"/>
<feature type="transmembrane region" description="Helical" evidence="9">
    <location>
        <begin position="554"/>
        <end position="571"/>
    </location>
</feature>
<dbReference type="GO" id="GO:0005774">
    <property type="term" value="C:vacuolar membrane"/>
    <property type="evidence" value="ECO:0007669"/>
    <property type="project" value="TreeGrafter"/>
</dbReference>
<dbReference type="InterPro" id="IPR036259">
    <property type="entry name" value="MFS_trans_sf"/>
</dbReference>
<dbReference type="AlphaFoldDB" id="A0A1V2L1W9"/>
<dbReference type="GO" id="GO:0005886">
    <property type="term" value="C:plasma membrane"/>
    <property type="evidence" value="ECO:0007669"/>
    <property type="project" value="TreeGrafter"/>
</dbReference>
<feature type="transmembrane region" description="Helical" evidence="9">
    <location>
        <begin position="220"/>
        <end position="241"/>
    </location>
</feature>
<dbReference type="SUPFAM" id="SSF103473">
    <property type="entry name" value="MFS general substrate transporter"/>
    <property type="match status" value="1"/>
</dbReference>
<evidence type="ECO:0000256" key="4">
    <source>
        <dbReference type="ARBA" id="ARBA00022692"/>
    </source>
</evidence>
<feature type="transmembrane region" description="Helical" evidence="9">
    <location>
        <begin position="311"/>
        <end position="328"/>
    </location>
</feature>
<organism evidence="10 11">
    <name type="scientific">Cyberlindnera fabianii</name>
    <name type="common">Yeast</name>
    <name type="synonym">Hansenula fabianii</name>
    <dbReference type="NCBI Taxonomy" id="36022"/>
    <lineage>
        <taxon>Eukaryota</taxon>
        <taxon>Fungi</taxon>
        <taxon>Dikarya</taxon>
        <taxon>Ascomycota</taxon>
        <taxon>Saccharomycotina</taxon>
        <taxon>Saccharomycetes</taxon>
        <taxon>Phaffomycetales</taxon>
        <taxon>Phaffomycetaceae</taxon>
        <taxon>Cyberlindnera</taxon>
    </lineage>
</organism>
<evidence type="ECO:0000256" key="1">
    <source>
        <dbReference type="ARBA" id="ARBA00004127"/>
    </source>
</evidence>
<feature type="transmembrane region" description="Helical" evidence="9">
    <location>
        <begin position="439"/>
        <end position="462"/>
    </location>
</feature>
<evidence type="ECO:0000256" key="3">
    <source>
        <dbReference type="ARBA" id="ARBA00022448"/>
    </source>
</evidence>
<feature type="region of interest" description="Disordered" evidence="8">
    <location>
        <begin position="1"/>
        <end position="35"/>
    </location>
</feature>
<feature type="transmembrane region" description="Helical" evidence="9">
    <location>
        <begin position="188"/>
        <end position="208"/>
    </location>
</feature>
<evidence type="ECO:0000313" key="10">
    <source>
        <dbReference type="EMBL" id="ONH65246.1"/>
    </source>
</evidence>